<gene>
    <name evidence="2" type="ORF">TGDOM2_359040</name>
</gene>
<dbReference type="Proteomes" id="UP000028837">
    <property type="component" value="Unassembled WGS sequence"/>
</dbReference>
<proteinExistence type="predicted"/>
<feature type="compositionally biased region" description="Basic residues" evidence="1">
    <location>
        <begin position="8"/>
        <end position="20"/>
    </location>
</feature>
<comment type="caution">
    <text evidence="2">The sequence shown here is derived from an EMBL/GenBank/DDBJ whole genome shotgun (WGS) entry which is preliminary data.</text>
</comment>
<name>A0A086JCN3_TOXGO</name>
<organism evidence="2 3">
    <name type="scientific">Toxoplasma gondii GAB2-2007-GAL-DOM2</name>
    <dbReference type="NCBI Taxonomy" id="1130820"/>
    <lineage>
        <taxon>Eukaryota</taxon>
        <taxon>Sar</taxon>
        <taxon>Alveolata</taxon>
        <taxon>Apicomplexa</taxon>
        <taxon>Conoidasida</taxon>
        <taxon>Coccidia</taxon>
        <taxon>Eucoccidiorida</taxon>
        <taxon>Eimeriorina</taxon>
        <taxon>Sarcocystidae</taxon>
        <taxon>Toxoplasma</taxon>
    </lineage>
</organism>
<accession>A0A086JCN3</accession>
<feature type="region of interest" description="Disordered" evidence="1">
    <location>
        <begin position="1"/>
        <end position="100"/>
    </location>
</feature>
<dbReference type="VEuPathDB" id="ToxoDB:TGDOM2_359040"/>
<evidence type="ECO:0000256" key="1">
    <source>
        <dbReference type="SAM" id="MobiDB-lite"/>
    </source>
</evidence>
<evidence type="ECO:0000313" key="3">
    <source>
        <dbReference type="Proteomes" id="UP000028837"/>
    </source>
</evidence>
<sequence length="100" mass="10595">LGLQGLARRGRRRVPRRPRRCAGPERGDAECLRSLCIPRGRGPHGGEGSRAPRGPEGAAVGRGRGNSRVRHDAHASSAALEEKRHGDSRGRGGCCSAQRG</sequence>
<dbReference type="AlphaFoldDB" id="A0A086JCN3"/>
<feature type="compositionally biased region" description="Basic and acidic residues" evidence="1">
    <location>
        <begin position="22"/>
        <end position="31"/>
    </location>
</feature>
<evidence type="ECO:0000313" key="2">
    <source>
        <dbReference type="EMBL" id="KFG29901.1"/>
    </source>
</evidence>
<feature type="compositionally biased region" description="Basic and acidic residues" evidence="1">
    <location>
        <begin position="69"/>
        <end position="90"/>
    </location>
</feature>
<protein>
    <submittedName>
        <fullName evidence="2">Uncharacterized protein</fullName>
    </submittedName>
</protein>
<dbReference type="EMBL" id="AHZU02001684">
    <property type="protein sequence ID" value="KFG29901.1"/>
    <property type="molecule type" value="Genomic_DNA"/>
</dbReference>
<feature type="non-terminal residue" evidence="2">
    <location>
        <position position="1"/>
    </location>
</feature>
<reference evidence="2 3" key="1">
    <citation type="submission" date="2014-02" db="EMBL/GenBank/DDBJ databases">
        <authorList>
            <person name="Sibley D."/>
            <person name="Venepally P."/>
            <person name="Karamycheva S."/>
            <person name="Hadjithomas M."/>
            <person name="Khan A."/>
            <person name="Brunk B."/>
            <person name="Roos D."/>
            <person name="Caler E."/>
            <person name="Lorenzi H."/>
        </authorList>
    </citation>
    <scope>NUCLEOTIDE SEQUENCE [LARGE SCALE GENOMIC DNA]</scope>
    <source>
        <strain evidence="2 3">GAB2-2007-GAL-DOM2</strain>
    </source>
</reference>